<comment type="caution">
    <text evidence="4">The sequence shown here is derived from an EMBL/GenBank/DDBJ whole genome shotgun (WGS) entry which is preliminary data.</text>
</comment>
<protein>
    <submittedName>
        <fullName evidence="4">Short-chain dehydrogenase</fullName>
    </submittedName>
</protein>
<dbReference type="InterPro" id="IPR057326">
    <property type="entry name" value="KR_dom"/>
</dbReference>
<organism evidence="4 5">
    <name type="scientific">Actinoplanes nipponensis</name>
    <dbReference type="NCBI Taxonomy" id="135950"/>
    <lineage>
        <taxon>Bacteria</taxon>
        <taxon>Bacillati</taxon>
        <taxon>Actinomycetota</taxon>
        <taxon>Actinomycetes</taxon>
        <taxon>Micromonosporales</taxon>
        <taxon>Micromonosporaceae</taxon>
        <taxon>Actinoplanes</taxon>
    </lineage>
</organism>
<gene>
    <name evidence="4" type="ORF">Ani05nite_81210</name>
</gene>
<feature type="domain" description="Ketoreductase" evidence="3">
    <location>
        <begin position="1"/>
        <end position="173"/>
    </location>
</feature>
<keyword evidence="2" id="KW-0560">Oxidoreductase</keyword>
<dbReference type="InterPro" id="IPR036291">
    <property type="entry name" value="NAD(P)-bd_dom_sf"/>
</dbReference>
<dbReference type="SMART" id="SM00822">
    <property type="entry name" value="PKS_KR"/>
    <property type="match status" value="1"/>
</dbReference>
<dbReference type="Proteomes" id="UP000647172">
    <property type="component" value="Unassembled WGS sequence"/>
</dbReference>
<proteinExistence type="inferred from homology"/>
<reference evidence="4" key="1">
    <citation type="submission" date="2021-01" db="EMBL/GenBank/DDBJ databases">
        <title>Whole genome shotgun sequence of Actinoplanes nipponensis NBRC 14063.</title>
        <authorList>
            <person name="Komaki H."/>
            <person name="Tamura T."/>
        </authorList>
    </citation>
    <scope>NUCLEOTIDE SEQUENCE</scope>
    <source>
        <strain evidence="4">NBRC 14063</strain>
    </source>
</reference>
<dbReference type="GO" id="GO:0016491">
    <property type="term" value="F:oxidoreductase activity"/>
    <property type="evidence" value="ECO:0007669"/>
    <property type="project" value="UniProtKB-KW"/>
</dbReference>
<dbReference type="CDD" id="cd05233">
    <property type="entry name" value="SDR_c"/>
    <property type="match status" value="1"/>
</dbReference>
<evidence type="ECO:0000256" key="2">
    <source>
        <dbReference type="ARBA" id="ARBA00023002"/>
    </source>
</evidence>
<keyword evidence="5" id="KW-1185">Reference proteome</keyword>
<comment type="similarity">
    <text evidence="1">Belongs to the short-chain dehydrogenases/reductases (SDR) family.</text>
</comment>
<evidence type="ECO:0000259" key="3">
    <source>
        <dbReference type="SMART" id="SM00822"/>
    </source>
</evidence>
<dbReference type="PANTHER" id="PTHR42901">
    <property type="entry name" value="ALCOHOL DEHYDROGENASE"/>
    <property type="match status" value="1"/>
</dbReference>
<dbReference type="RefSeq" id="WP_203777537.1">
    <property type="nucleotide sequence ID" value="NZ_BAAAYJ010000043.1"/>
</dbReference>
<dbReference type="SUPFAM" id="SSF51735">
    <property type="entry name" value="NAD(P)-binding Rossmann-fold domains"/>
    <property type="match status" value="1"/>
</dbReference>
<dbReference type="InterPro" id="IPR002347">
    <property type="entry name" value="SDR_fam"/>
</dbReference>
<dbReference type="Pfam" id="PF00106">
    <property type="entry name" value="adh_short"/>
    <property type="match status" value="1"/>
</dbReference>
<dbReference type="EMBL" id="BOMQ01000106">
    <property type="protein sequence ID" value="GIE54587.1"/>
    <property type="molecule type" value="Genomic_DNA"/>
</dbReference>
<accession>A0A919JSG7</accession>
<name>A0A919JSG7_9ACTN</name>
<sequence length="221" mass="22937">MTAIVTGAGRGFGRAIATALRETGRTVVGVARTPAEGLPYDMVTADAADPAVALALVRRHRPRVLVLNAGVIPAMGPIDTLDWADFERNWQVDTRHVFEWTKAALRLPLAPGSVVVAMSSGAALRGSPVSGGYAGAKAAIRFIAGYGADESTRRGLGLRFATVLPPLTPATELGRAGVAGYAARNGTAPDYRVTVTADQVARRVLDVIDGSGAYTEEVVAG</sequence>
<dbReference type="PRINTS" id="PR00081">
    <property type="entry name" value="GDHRDH"/>
</dbReference>
<dbReference type="Gene3D" id="3.40.50.720">
    <property type="entry name" value="NAD(P)-binding Rossmann-like Domain"/>
    <property type="match status" value="1"/>
</dbReference>
<evidence type="ECO:0000256" key="1">
    <source>
        <dbReference type="ARBA" id="ARBA00006484"/>
    </source>
</evidence>
<dbReference type="AlphaFoldDB" id="A0A919JSG7"/>
<evidence type="ECO:0000313" key="4">
    <source>
        <dbReference type="EMBL" id="GIE54587.1"/>
    </source>
</evidence>
<dbReference type="PANTHER" id="PTHR42901:SF1">
    <property type="entry name" value="ALCOHOL DEHYDROGENASE"/>
    <property type="match status" value="1"/>
</dbReference>
<evidence type="ECO:0000313" key="5">
    <source>
        <dbReference type="Proteomes" id="UP000647172"/>
    </source>
</evidence>